<evidence type="ECO:0000313" key="15">
    <source>
        <dbReference type="EMBL" id="QBH11702.1"/>
    </source>
</evidence>
<dbReference type="Proteomes" id="UP000248798">
    <property type="component" value="Unassembled WGS sequence"/>
</dbReference>
<evidence type="ECO:0000313" key="18">
    <source>
        <dbReference type="Proteomes" id="UP000293902"/>
    </source>
</evidence>
<dbReference type="CDD" id="cd17932">
    <property type="entry name" value="DEXQc_UvrD"/>
    <property type="match status" value="1"/>
</dbReference>
<feature type="domain" description="Helicase ATP-binding" evidence="12">
    <location>
        <begin position="327"/>
        <end position="506"/>
    </location>
</feature>
<dbReference type="SMART" id="SM00490">
    <property type="entry name" value="HELICc"/>
    <property type="match status" value="1"/>
</dbReference>
<proteinExistence type="inferred from homology"/>
<feature type="region of interest" description="Disordered" evidence="11">
    <location>
        <begin position="1"/>
        <end position="28"/>
    </location>
</feature>
<dbReference type="PROSITE" id="PS51198">
    <property type="entry name" value="UVRD_HELICASE_ATP_BIND"/>
    <property type="match status" value="1"/>
</dbReference>
<evidence type="ECO:0000256" key="7">
    <source>
        <dbReference type="ARBA" id="ARBA00023235"/>
    </source>
</evidence>
<sequence length="1739" mass="195479">MEISQDKNQDSDRESGGKPTHAPTNLPADRPLDLKTCLCKSLIIDFEATPNGEVFHIGAVFNDRVFNEENISNPAPALQQLSRFAQGAKYILGHNIIKHDLALAKAHCPDAGILSLIPIDTLVLSPLAFPENPYHRLIKGYKLLSASKNNPVADAKLSTVLFEDQLAAFLLLKKCEPGLIAFFAWAFDLPTETFQGISQLFENLGGEKPGESRARDLFLNLCRDRGCATAAREIWEEINQATHRKPELAYLVSWLRVAGGNSVLPGWILHEFDGIADLVLRLRMACGNDACSFCTQHNNPERLLKKHFGFKAYRAMPDGRMLQREIVSASLSGRHHLAILPTGGGKSICYQIPALHRYERTGALTIVISPLKALMKDQVDNLNHATGTQAAAAINGSLTLPERGAVVEKVRLGDIGLLYISPEQLRNKSVVELIASRQVGCWIFDEAHCLSKWGHDFRPDYLNVADLIADQKKQTGRMPVIGAFTATAKKDVKEEIRQHFNEKLGLDLDSFEGGVDRENLHFYVYPVTAAEKYDVIARTLHDNLSETKGSAIVYCASRKGTEALSQFLNERGIVCQAFHAGRTEPDKRNIQDDFLSGTIPVICATNAFGMGIDKKDIRLVIHADIPGSLENYLQEAGRAGRDQDLADCILLYEQDDIDNQFSLNAYSKLSLQDIKKILKVLKDRGKKHPEIVITPAEILRLAGYEHMGGDDQRARIAVAWLERRGFIRRDFNRTLFFKGVPLVKSLDEAEKKLKTLNLSRTVQSVYMTLLQTLFNESKNALISADMLCEALSPIENLPEKYLDPGTIINELNNMANAGLIREGAVMTAFIRPKGKNNAGDLLIFFSRMEKTMADLMAELSPESSADKADLINLRLVAQRLKDKGFETATTDICTTLLHILAADQGESGGKSLKIAGKKGAEQQRVFVNVPWQILKERMDLRHRCARVCIDAIIKNLEPELKAARKEILGQFFISDIIQAMTQDIFLSGFKGNGNRLVEKSLLFLHDTKVITLQNGLGVFRQAFTLSMEEAALPRQYTRGDYEPLSQHYDQKNVQVHVMEKYAEFGMEKIRTALDFVRDYFQHSHDNFILRYFPGQKKIITTAMTAKAYADIIQSLGNKVQEAIVAAPENRNLLVLAGPGSGKTRTIVHRCAWLIKARSINPESILVLCFNHGTMIELRARIKALTGKRAAQVTAMTFHGLAMRITGRCLLDPHSGQNQNREIDFNTVIDEAVEILEGKRQISGVDTDQTRQYLLARYRYILVDEYQDIDERQYQFITALTGRLADDDDTKIAIMAVGDDDQSIYGFRDANVKFIHRFKEDYKARESYLTENYRCPHPVIETANDLIARNRQRMKTQSRCRINDKRKHLAMAHDKTPEKERVAMVCCRDIQSQAVYTAGCIKELLDQEGTTPQDIAVISRQGIGFPALVALRMALARLGIPISYSLTSSPGFPLFKIREFQETLYFLNEHKHESMAPEALKKAVMDLFKNRSSWTAQVGGILNDFCSVISGTEISVVQAREFFLSALIEEKQARKTGTGVFTGTVHSIKGMEFKHVFILDHGWKDSDIEEERRLYYVGMTRAMEHLTLFAVQNSGNPHTAVLARHPFVYCKQTPNAEITGFSKNVTISILGMEDLYISFPQRFSRDHPIHEHLATLRTGDRIFLERDGAYIRILNPDRQCVGSLSRKGVEKWEHRLPGIINARVLGVVIRNADESELPQRPPTDIEQWYLPIVEILHTND</sequence>
<dbReference type="InterPro" id="IPR014001">
    <property type="entry name" value="Helicase_ATP-bd"/>
</dbReference>
<evidence type="ECO:0000256" key="11">
    <source>
        <dbReference type="SAM" id="MobiDB-lite"/>
    </source>
</evidence>
<reference evidence="15 18" key="2">
    <citation type="submission" date="2019-02" db="EMBL/GenBank/DDBJ databases">
        <title>Complete genome sequence of Desulfobacter hydrogenophilus AcRS1.</title>
        <authorList>
            <person name="Marietou A."/>
            <person name="Lund M.B."/>
            <person name="Marshall I.P.G."/>
            <person name="Schreiber L."/>
            <person name="Jorgensen B."/>
        </authorList>
    </citation>
    <scope>NUCLEOTIDE SEQUENCE [LARGE SCALE GENOMIC DNA]</scope>
    <source>
        <strain evidence="15 18">AcRS1</strain>
    </source>
</reference>
<dbReference type="Gene3D" id="3.30.420.10">
    <property type="entry name" value="Ribonuclease H-like superfamily/Ribonuclease H"/>
    <property type="match status" value="1"/>
</dbReference>
<comment type="similarity">
    <text evidence="1">Belongs to the helicase family. RecQ subfamily.</text>
</comment>
<dbReference type="NCBIfam" id="TIGR00614">
    <property type="entry name" value="recQ_fam"/>
    <property type="match status" value="1"/>
</dbReference>
<evidence type="ECO:0000313" key="17">
    <source>
        <dbReference type="Proteomes" id="UP000248798"/>
    </source>
</evidence>
<dbReference type="OrthoDB" id="9760034at2"/>
<evidence type="ECO:0000256" key="8">
    <source>
        <dbReference type="ARBA" id="ARBA00034617"/>
    </source>
</evidence>
<dbReference type="Pfam" id="PF13361">
    <property type="entry name" value="UvrD_C"/>
    <property type="match status" value="1"/>
</dbReference>
<reference evidence="16 17" key="1">
    <citation type="submission" date="2018-06" db="EMBL/GenBank/DDBJ databases">
        <title>Complete Genome Sequence of Desulfobacter hydrogenophilus (DSM3380).</title>
        <authorList>
            <person name="Marietou A."/>
            <person name="Schreiber L."/>
            <person name="Marshall I."/>
            <person name="Jorgensen B."/>
        </authorList>
    </citation>
    <scope>NUCLEOTIDE SEQUENCE [LARGE SCALE GENOMIC DNA]</scope>
    <source>
        <strain evidence="16 17">DSM 3380</strain>
    </source>
</reference>
<keyword evidence="2 10" id="KW-0547">Nucleotide-binding</keyword>
<keyword evidence="5 10" id="KW-0067">ATP-binding</keyword>
<evidence type="ECO:0000256" key="10">
    <source>
        <dbReference type="PROSITE-ProRule" id="PRU00560"/>
    </source>
</evidence>
<dbReference type="GO" id="GO:0043138">
    <property type="term" value="F:3'-5' DNA helicase activity"/>
    <property type="evidence" value="ECO:0007669"/>
    <property type="project" value="UniProtKB-EC"/>
</dbReference>
<dbReference type="InterPro" id="IPR004589">
    <property type="entry name" value="DNA_helicase_ATP-dep_RecQ"/>
</dbReference>
<evidence type="ECO:0000259" key="14">
    <source>
        <dbReference type="PROSITE" id="PS51198"/>
    </source>
</evidence>
<dbReference type="GO" id="GO:0043590">
    <property type="term" value="C:bacterial nucleoid"/>
    <property type="evidence" value="ECO:0007669"/>
    <property type="project" value="TreeGrafter"/>
</dbReference>
<dbReference type="InterPro" id="IPR027417">
    <property type="entry name" value="P-loop_NTPase"/>
</dbReference>
<keyword evidence="7" id="KW-0413">Isomerase</keyword>
<evidence type="ECO:0000256" key="4">
    <source>
        <dbReference type="ARBA" id="ARBA00022806"/>
    </source>
</evidence>
<accession>A0A328FJ22</accession>
<evidence type="ECO:0000313" key="16">
    <source>
        <dbReference type="EMBL" id="RAM02915.1"/>
    </source>
</evidence>
<evidence type="ECO:0000256" key="3">
    <source>
        <dbReference type="ARBA" id="ARBA00022801"/>
    </source>
</evidence>
<evidence type="ECO:0000256" key="1">
    <source>
        <dbReference type="ARBA" id="ARBA00005446"/>
    </source>
</evidence>
<feature type="domain" description="Helicase C-terminal" evidence="13">
    <location>
        <begin position="539"/>
        <end position="682"/>
    </location>
</feature>
<protein>
    <recommendedName>
        <fullName evidence="9">DNA 3'-5' helicase</fullName>
        <ecNumber evidence="9">5.6.2.4</ecNumber>
    </recommendedName>
</protein>
<dbReference type="InterPro" id="IPR036397">
    <property type="entry name" value="RNaseH_sf"/>
</dbReference>
<feature type="domain" description="UvrD-like helicase ATP-binding" evidence="14">
    <location>
        <begin position="1115"/>
        <end position="1335"/>
    </location>
</feature>
<comment type="catalytic activity">
    <reaction evidence="8">
        <text>Couples ATP hydrolysis with the unwinding of duplex DNA by translocating in the 3'-5' direction.</text>
        <dbReference type="EC" id="5.6.2.4"/>
    </reaction>
</comment>
<evidence type="ECO:0000259" key="13">
    <source>
        <dbReference type="PROSITE" id="PS51194"/>
    </source>
</evidence>
<dbReference type="InterPro" id="IPR001650">
    <property type="entry name" value="Helicase_C-like"/>
</dbReference>
<feature type="compositionally biased region" description="Basic and acidic residues" evidence="11">
    <location>
        <begin position="1"/>
        <end position="16"/>
    </location>
</feature>
<dbReference type="PROSITE" id="PS51192">
    <property type="entry name" value="HELICASE_ATP_BIND_1"/>
    <property type="match status" value="1"/>
</dbReference>
<evidence type="ECO:0000256" key="6">
    <source>
        <dbReference type="ARBA" id="ARBA00023125"/>
    </source>
</evidence>
<dbReference type="Proteomes" id="UP000293902">
    <property type="component" value="Chromosome"/>
</dbReference>
<organism evidence="16 17">
    <name type="scientific">Desulfobacter hydrogenophilus</name>
    <dbReference type="NCBI Taxonomy" id="2291"/>
    <lineage>
        <taxon>Bacteria</taxon>
        <taxon>Pseudomonadati</taxon>
        <taxon>Thermodesulfobacteriota</taxon>
        <taxon>Desulfobacteria</taxon>
        <taxon>Desulfobacterales</taxon>
        <taxon>Desulfobacteraceae</taxon>
        <taxon>Desulfobacter</taxon>
    </lineage>
</organism>
<dbReference type="GO" id="GO:0006310">
    <property type="term" value="P:DNA recombination"/>
    <property type="evidence" value="ECO:0007669"/>
    <property type="project" value="InterPro"/>
</dbReference>
<keyword evidence="4 10" id="KW-0347">Helicase</keyword>
<name>A0A328FJ22_9BACT</name>
<evidence type="ECO:0000256" key="5">
    <source>
        <dbReference type="ARBA" id="ARBA00022840"/>
    </source>
</evidence>
<dbReference type="GO" id="GO:0030894">
    <property type="term" value="C:replisome"/>
    <property type="evidence" value="ECO:0007669"/>
    <property type="project" value="TreeGrafter"/>
</dbReference>
<evidence type="ECO:0000259" key="12">
    <source>
        <dbReference type="PROSITE" id="PS51192"/>
    </source>
</evidence>
<dbReference type="EMBL" id="QLNI01000009">
    <property type="protein sequence ID" value="RAM02915.1"/>
    <property type="molecule type" value="Genomic_DNA"/>
</dbReference>
<gene>
    <name evidence="16" type="ORF">DO021_05810</name>
    <name evidence="15" type="ORF">EYB58_01440</name>
</gene>
<evidence type="ECO:0000256" key="2">
    <source>
        <dbReference type="ARBA" id="ARBA00022741"/>
    </source>
</evidence>
<dbReference type="GO" id="GO:0005524">
    <property type="term" value="F:ATP binding"/>
    <property type="evidence" value="ECO:0007669"/>
    <property type="project" value="UniProtKB-UniRule"/>
</dbReference>
<feature type="binding site" evidence="10">
    <location>
        <begin position="1136"/>
        <end position="1143"/>
    </location>
    <ligand>
        <name>ATP</name>
        <dbReference type="ChEBI" id="CHEBI:30616"/>
    </ligand>
</feature>
<dbReference type="SMART" id="SM00487">
    <property type="entry name" value="DEXDc"/>
    <property type="match status" value="1"/>
</dbReference>
<dbReference type="EMBL" id="CP036313">
    <property type="protein sequence ID" value="QBH11702.1"/>
    <property type="molecule type" value="Genomic_DNA"/>
</dbReference>
<dbReference type="GO" id="GO:0003677">
    <property type="term" value="F:DNA binding"/>
    <property type="evidence" value="ECO:0007669"/>
    <property type="project" value="UniProtKB-KW"/>
</dbReference>
<dbReference type="PANTHER" id="PTHR13710:SF105">
    <property type="entry name" value="ATP-DEPENDENT DNA HELICASE Q1"/>
    <property type="match status" value="1"/>
</dbReference>
<dbReference type="InterPro" id="IPR014016">
    <property type="entry name" value="UvrD-like_ATP-bd"/>
</dbReference>
<dbReference type="PANTHER" id="PTHR13710">
    <property type="entry name" value="DNA HELICASE RECQ FAMILY MEMBER"/>
    <property type="match status" value="1"/>
</dbReference>
<dbReference type="GO" id="GO:0005737">
    <property type="term" value="C:cytoplasm"/>
    <property type="evidence" value="ECO:0007669"/>
    <property type="project" value="TreeGrafter"/>
</dbReference>
<dbReference type="SUPFAM" id="SSF52540">
    <property type="entry name" value="P-loop containing nucleoside triphosphate hydrolases"/>
    <property type="match status" value="2"/>
</dbReference>
<keyword evidence="18" id="KW-1185">Reference proteome</keyword>
<dbReference type="Pfam" id="PF00271">
    <property type="entry name" value="Helicase_C"/>
    <property type="match status" value="1"/>
</dbReference>
<evidence type="ECO:0000256" key="9">
    <source>
        <dbReference type="ARBA" id="ARBA00034808"/>
    </source>
</evidence>
<dbReference type="Gene3D" id="3.40.50.300">
    <property type="entry name" value="P-loop containing nucleotide triphosphate hydrolases"/>
    <property type="match status" value="5"/>
</dbReference>
<dbReference type="GO" id="GO:0006281">
    <property type="term" value="P:DNA repair"/>
    <property type="evidence" value="ECO:0007669"/>
    <property type="project" value="TreeGrafter"/>
</dbReference>
<dbReference type="PROSITE" id="PS51194">
    <property type="entry name" value="HELICASE_CTER"/>
    <property type="match status" value="1"/>
</dbReference>
<dbReference type="RefSeq" id="WP_111954642.1">
    <property type="nucleotide sequence ID" value="NZ_CP036313.1"/>
</dbReference>
<dbReference type="GO" id="GO:0016787">
    <property type="term" value="F:hydrolase activity"/>
    <property type="evidence" value="ECO:0007669"/>
    <property type="project" value="UniProtKB-UniRule"/>
</dbReference>
<keyword evidence="6" id="KW-0238">DNA-binding</keyword>
<dbReference type="Pfam" id="PF13245">
    <property type="entry name" value="AAA_19"/>
    <property type="match status" value="1"/>
</dbReference>
<dbReference type="EC" id="5.6.2.4" evidence="9"/>
<dbReference type="InterPro" id="IPR011545">
    <property type="entry name" value="DEAD/DEAH_box_helicase_dom"/>
</dbReference>
<dbReference type="Pfam" id="PF00270">
    <property type="entry name" value="DEAD"/>
    <property type="match status" value="1"/>
</dbReference>
<dbReference type="InterPro" id="IPR014017">
    <property type="entry name" value="DNA_helicase_UvrD-like_C"/>
</dbReference>
<dbReference type="GO" id="GO:0009378">
    <property type="term" value="F:four-way junction helicase activity"/>
    <property type="evidence" value="ECO:0007669"/>
    <property type="project" value="TreeGrafter"/>
</dbReference>
<keyword evidence="3 10" id="KW-0378">Hydrolase</keyword>